<name>Q3JPA8_BURP1</name>
<feature type="region of interest" description="Disordered" evidence="1">
    <location>
        <begin position="160"/>
        <end position="502"/>
    </location>
</feature>
<dbReference type="KEGG" id="bpm:BURPS1710b_3224"/>
<accession>Q3JPA8</accession>
<evidence type="ECO:0000256" key="1">
    <source>
        <dbReference type="SAM" id="MobiDB-lite"/>
    </source>
</evidence>
<proteinExistence type="predicted"/>
<dbReference type="EMBL" id="CP000124">
    <property type="protein sequence ID" value="ABA49619.1"/>
    <property type="molecule type" value="Genomic_DNA"/>
</dbReference>
<feature type="compositionally biased region" description="Basic and acidic residues" evidence="1">
    <location>
        <begin position="189"/>
        <end position="206"/>
    </location>
</feature>
<feature type="compositionally biased region" description="Basic and acidic residues" evidence="1">
    <location>
        <begin position="218"/>
        <end position="267"/>
    </location>
</feature>
<dbReference type="AlphaFoldDB" id="Q3JPA8"/>
<dbReference type="Proteomes" id="UP000002700">
    <property type="component" value="Chromosome I"/>
</dbReference>
<feature type="region of interest" description="Disordered" evidence="1">
    <location>
        <begin position="78"/>
        <end position="131"/>
    </location>
</feature>
<sequence length="502" mass="58487">MRSIARYCTLLRAIFTRCGPASDTRRAAQSPCARLAAVRPPFAVRGCRCRCASVPRTAPRLERHGAACLPCMPCAMRGASRASGRPRSRTPLERCGPQRERERGHRERGARPRQFRERHARVDRGAAEPRAERVAEIERALVERRREIRRVARAIDDQDLQRRHDREREHAPHENRHERGQRCAHRARERGEHDADRRERRDERRYPPPVGELAADGAADRQPEAEQQQHERDVVRREARHVLEDRRDVREHGEEARRREHADAEHHQHLRVAQHAELARDAGRGHLEALRHAEGERRRGERADAGDGPERRAPAERLAERGAERHAEHVREREAGEHQRDRLRALVRRDEVARDHRADAEERAVAERGDDARDHQRRVAGRDRAKQITDDEHADQREQRRLARHFRGDDGEDRRADRHAERIAGHEHARRRNRHAQIARDIRQEPHDDELGGTDAKRGNGKGKQRQWHGRLAGGPPRPAPRDAARRWKRAEQGRFYLRENP</sequence>
<feature type="compositionally biased region" description="Basic residues" evidence="1">
    <location>
        <begin position="459"/>
        <end position="469"/>
    </location>
</feature>
<reference evidence="2 3" key="1">
    <citation type="submission" date="2005-09" db="EMBL/GenBank/DDBJ databases">
        <authorList>
            <person name="Woods D.E."/>
            <person name="Nierman W.C."/>
        </authorList>
    </citation>
    <scope>NUCLEOTIDE SEQUENCE [LARGE SCALE GENOMIC DNA]</scope>
    <source>
        <strain evidence="2 3">1710b</strain>
    </source>
</reference>
<dbReference type="EnsemblBacteria" id="ABA49619">
    <property type="protein sequence ID" value="ABA49619"/>
    <property type="gene ID" value="BURPS1710b_3224"/>
</dbReference>
<feature type="compositionally biased region" description="Basic and acidic residues" evidence="1">
    <location>
        <begin position="438"/>
        <end position="458"/>
    </location>
</feature>
<evidence type="ECO:0000313" key="3">
    <source>
        <dbReference type="Proteomes" id="UP000002700"/>
    </source>
</evidence>
<feature type="compositionally biased region" description="Basic and acidic residues" evidence="1">
    <location>
        <begin position="380"/>
        <end position="427"/>
    </location>
</feature>
<gene>
    <name evidence="2" type="ordered locus">BURPS1710b_3224</name>
</gene>
<feature type="compositionally biased region" description="Basic and acidic residues" evidence="1">
    <location>
        <begin position="90"/>
        <end position="131"/>
    </location>
</feature>
<feature type="compositionally biased region" description="Basic residues" evidence="1">
    <location>
        <begin position="428"/>
        <end position="437"/>
    </location>
</feature>
<feature type="compositionally biased region" description="Basic and acidic residues" evidence="1">
    <location>
        <begin position="277"/>
        <end position="374"/>
    </location>
</feature>
<dbReference type="HOGENOM" id="CLU_542569_0_0_4"/>
<protein>
    <submittedName>
        <fullName evidence="2">Uncharacterized protein</fullName>
    </submittedName>
</protein>
<evidence type="ECO:0000313" key="2">
    <source>
        <dbReference type="EMBL" id="ABA49619.1"/>
    </source>
</evidence>
<feature type="compositionally biased region" description="Basic and acidic residues" evidence="1">
    <location>
        <begin position="160"/>
        <end position="181"/>
    </location>
</feature>
<organism evidence="2 3">
    <name type="scientific">Burkholderia pseudomallei (strain 1710b)</name>
    <dbReference type="NCBI Taxonomy" id="320372"/>
    <lineage>
        <taxon>Bacteria</taxon>
        <taxon>Pseudomonadati</taxon>
        <taxon>Pseudomonadota</taxon>
        <taxon>Betaproteobacteria</taxon>
        <taxon>Burkholderiales</taxon>
        <taxon>Burkholderiaceae</taxon>
        <taxon>Burkholderia</taxon>
        <taxon>pseudomallei group</taxon>
    </lineage>
</organism>
<feature type="compositionally biased region" description="Basic and acidic residues" evidence="1">
    <location>
        <begin position="480"/>
        <end position="502"/>
    </location>
</feature>